<dbReference type="Pfam" id="PF13434">
    <property type="entry name" value="Lys_Orn_oxgnase"/>
    <property type="match status" value="1"/>
</dbReference>
<name>A0A2R4VTT3_9PROT</name>
<evidence type="ECO:0000256" key="6">
    <source>
        <dbReference type="ARBA" id="ARBA00022857"/>
    </source>
</evidence>
<evidence type="ECO:0000313" key="8">
    <source>
        <dbReference type="EMBL" id="AWB07837.1"/>
    </source>
</evidence>
<dbReference type="InterPro" id="IPR025700">
    <property type="entry name" value="Lys/Orn_oxygenase"/>
</dbReference>
<dbReference type="Proteomes" id="UP000077405">
    <property type="component" value="Plasmid pYZ3"/>
</dbReference>
<reference evidence="8 9" key="1">
    <citation type="submission" date="2018-04" db="EMBL/GenBank/DDBJ databases">
        <title>Complete genome sequence of the nitrogen-fixing bacterium Azospirillum humicireducens type strain SgZ-5.</title>
        <authorList>
            <person name="Yu Z."/>
        </authorList>
    </citation>
    <scope>NUCLEOTIDE SEQUENCE [LARGE SCALE GENOMIC DNA]</scope>
    <source>
        <strain evidence="8 9">SgZ-5</strain>
        <plasmid evidence="8 9">pYZ3</plasmid>
    </source>
</reference>
<keyword evidence="9" id="KW-1185">Reference proteome</keyword>
<dbReference type="KEGG" id="ahu:A6A40_22530"/>
<dbReference type="Gene3D" id="3.50.50.60">
    <property type="entry name" value="FAD/NAD(P)-binding domain"/>
    <property type="match status" value="1"/>
</dbReference>
<protein>
    <recommendedName>
        <fullName evidence="10">FAD/NAD(P)-binding domain-containing protein</fullName>
    </recommendedName>
</protein>
<keyword evidence="8" id="KW-0614">Plasmid</keyword>
<dbReference type="AlphaFoldDB" id="A0A2R4VTT3"/>
<sequence>MTNPVCQIVGFGPGCTSFLIAADRRGILPELLARGLLIHEREGSAEALLPVGVNYDIPSNSDASDFLDGIAPDGLFGPLLDGPAGRMIRMAGNRAISLQLVALLVAEARRLTVEAMRRHPNSRIAYGATVTRVSRTAEGWRLHLAQGRGFESPIAVLAAGSAPHLPDGLRRAAADAGVPLLHSDAVVRPCDVTALLPDGARSIAVVGASHSAFSVLHKLLELYAGSGLRLTLLHSGPIRRMHRSASLARAAGERFDPESDLCPASGRVFRFQGLYTRSRVLYEQILAGQHPMVTLRPCPDEADIADALRGMDAVVAATGYRPNLPPLADAQDRPLTAGRNGSAVMVGSDGQLRTADGDALPGLLGIGLGFGRDGSGIGEPSYRGAPVGINIFQGPDGDALCARAASVLQHAAGACLEKEYL</sequence>
<evidence type="ECO:0000256" key="1">
    <source>
        <dbReference type="ARBA" id="ARBA00001974"/>
    </source>
</evidence>
<comment type="similarity">
    <text evidence="3">Belongs to the lysine N(6)-hydroxylase/L-ornithine N(5)-oxygenase family.</text>
</comment>
<keyword evidence="4" id="KW-0285">Flavoprotein</keyword>
<geneLocation type="plasmid" evidence="8 9">
    <name>pYZ3</name>
</geneLocation>
<keyword evidence="5" id="KW-0274">FAD</keyword>
<evidence type="ECO:0000256" key="5">
    <source>
        <dbReference type="ARBA" id="ARBA00022827"/>
    </source>
</evidence>
<evidence type="ECO:0000256" key="2">
    <source>
        <dbReference type="ARBA" id="ARBA00004924"/>
    </source>
</evidence>
<dbReference type="InterPro" id="IPR036188">
    <property type="entry name" value="FAD/NAD-bd_sf"/>
</dbReference>
<accession>A0A2R4VTT3</accession>
<dbReference type="EMBL" id="CP028904">
    <property type="protein sequence ID" value="AWB07837.1"/>
    <property type="molecule type" value="Genomic_DNA"/>
</dbReference>
<proteinExistence type="inferred from homology"/>
<evidence type="ECO:0000256" key="4">
    <source>
        <dbReference type="ARBA" id="ARBA00022630"/>
    </source>
</evidence>
<gene>
    <name evidence="8" type="ORF">A6A40_22530</name>
</gene>
<organism evidence="8 9">
    <name type="scientific">Azospirillum humicireducens</name>
    <dbReference type="NCBI Taxonomy" id="1226968"/>
    <lineage>
        <taxon>Bacteria</taxon>
        <taxon>Pseudomonadati</taxon>
        <taxon>Pseudomonadota</taxon>
        <taxon>Alphaproteobacteria</taxon>
        <taxon>Rhodospirillales</taxon>
        <taxon>Azospirillaceae</taxon>
        <taxon>Azospirillum</taxon>
    </lineage>
</organism>
<dbReference type="RefSeq" id="WP_108548114.1">
    <property type="nucleotide sequence ID" value="NZ_CP028904.1"/>
</dbReference>
<keyword evidence="6" id="KW-0521">NADP</keyword>
<evidence type="ECO:0008006" key="10">
    <source>
        <dbReference type="Google" id="ProtNLM"/>
    </source>
</evidence>
<comment type="pathway">
    <text evidence="2">Siderophore biosynthesis.</text>
</comment>
<dbReference type="SUPFAM" id="SSF51905">
    <property type="entry name" value="FAD/NAD(P)-binding domain"/>
    <property type="match status" value="1"/>
</dbReference>
<evidence type="ECO:0000256" key="3">
    <source>
        <dbReference type="ARBA" id="ARBA00007588"/>
    </source>
</evidence>
<keyword evidence="7" id="KW-0560">Oxidoreductase</keyword>
<evidence type="ECO:0000313" key="9">
    <source>
        <dbReference type="Proteomes" id="UP000077405"/>
    </source>
</evidence>
<dbReference type="OrthoDB" id="9768668at2"/>
<comment type="cofactor">
    <cofactor evidence="1">
        <name>FAD</name>
        <dbReference type="ChEBI" id="CHEBI:57692"/>
    </cofactor>
</comment>
<evidence type="ECO:0000256" key="7">
    <source>
        <dbReference type="ARBA" id="ARBA00023002"/>
    </source>
</evidence>